<keyword evidence="14" id="KW-1185">Reference proteome</keyword>
<evidence type="ECO:0000256" key="10">
    <source>
        <dbReference type="ARBA" id="ARBA00022989"/>
    </source>
</evidence>
<keyword evidence="10" id="KW-1133">Transmembrane helix</keyword>
<dbReference type="CDD" id="cd00075">
    <property type="entry name" value="HATPase"/>
    <property type="match status" value="1"/>
</dbReference>
<keyword evidence="12" id="KW-0472">Membrane</keyword>
<sequence length="472" mass="51699">MTSGSLRTRITWLIILVQVVVLIPLGTISYQRELSEMNHLLDGRLAQAGRTLGTLIAYGQGDYATQDPTRTLELATEAQRGTVVVSVHAKNYEPEVGFQAYDPHGKLIAATANLADLPPPDPNERGFSNREHDGARWRLFTLTNRFNLTIRIGERADNRTDITNGLMLEHGLPLVIGLPLLAFLAGLAVRRGLKPVDTLTRILARREPGSRKLIAVDGSPDEIKPLIVTLNQQLARLEDALEREQRFAGDVAHELRTPLAATMIHMESALITDDPVEIQYTVRNARRSLARLARRIEQILAIARLEAGAASQHRVPLDLVTLATEVVEELAAGIAEKEIELSLNHDDAELVVSGHEVALTAMFRNLVENALRHTPERSHVDITLGRDKGRALITVSDDGPGIPAERREAAFQRFHRGSEGEGTGFGLGLSIVQRAVELHDGWITLLEAPSGKGLVVHISIAAAPAVDRPTNR</sequence>
<evidence type="ECO:0000256" key="8">
    <source>
        <dbReference type="ARBA" id="ARBA00022777"/>
    </source>
</evidence>
<dbReference type="PRINTS" id="PR00344">
    <property type="entry name" value="BCTRLSENSOR"/>
</dbReference>
<keyword evidence="5" id="KW-0808">Transferase</keyword>
<evidence type="ECO:0000256" key="1">
    <source>
        <dbReference type="ARBA" id="ARBA00000085"/>
    </source>
</evidence>
<dbReference type="InterPro" id="IPR050428">
    <property type="entry name" value="TCS_sensor_his_kinase"/>
</dbReference>
<dbReference type="STRING" id="1440763.BJI69_04250"/>
<proteinExistence type="predicted"/>
<evidence type="ECO:0000313" key="14">
    <source>
        <dbReference type="Proteomes" id="UP000182987"/>
    </source>
</evidence>
<reference evidence="14" key="1">
    <citation type="submission" date="2016-09" db="EMBL/GenBank/DDBJ databases">
        <authorList>
            <person name="Lysoe E."/>
        </authorList>
    </citation>
    <scope>NUCLEOTIDE SEQUENCE [LARGE SCALE GENOMIC DNA]</scope>
    <source>
        <strain evidence="14">LJ96T</strain>
    </source>
</reference>
<evidence type="ECO:0000256" key="6">
    <source>
        <dbReference type="ARBA" id="ARBA00022692"/>
    </source>
</evidence>
<dbReference type="InterPro" id="IPR003594">
    <property type="entry name" value="HATPase_dom"/>
</dbReference>
<dbReference type="GO" id="GO:0005524">
    <property type="term" value="F:ATP binding"/>
    <property type="evidence" value="ECO:0007669"/>
    <property type="project" value="UniProtKB-KW"/>
</dbReference>
<keyword evidence="4" id="KW-0597">Phosphoprotein</keyword>
<dbReference type="SMART" id="SM00388">
    <property type="entry name" value="HisKA"/>
    <property type="match status" value="1"/>
</dbReference>
<dbReference type="SUPFAM" id="SSF55874">
    <property type="entry name" value="ATPase domain of HSP90 chaperone/DNA topoisomerase II/histidine kinase"/>
    <property type="match status" value="1"/>
</dbReference>
<dbReference type="OrthoDB" id="9804645at2"/>
<accession>A0A0G9HB89</accession>
<keyword evidence="6" id="KW-0812">Transmembrane</keyword>
<organism evidence="13 14">
    <name type="scientific">Luteibacter rhizovicinus DSM 16549</name>
    <dbReference type="NCBI Taxonomy" id="1440763"/>
    <lineage>
        <taxon>Bacteria</taxon>
        <taxon>Pseudomonadati</taxon>
        <taxon>Pseudomonadota</taxon>
        <taxon>Gammaproteobacteria</taxon>
        <taxon>Lysobacterales</taxon>
        <taxon>Rhodanobacteraceae</taxon>
        <taxon>Luteibacter</taxon>
    </lineage>
</organism>
<dbReference type="PANTHER" id="PTHR45436:SF14">
    <property type="entry name" value="SENSOR PROTEIN QSEC"/>
    <property type="match status" value="1"/>
</dbReference>
<dbReference type="EC" id="2.7.13.3" evidence="3"/>
<dbReference type="PROSITE" id="PS50109">
    <property type="entry name" value="HIS_KIN"/>
    <property type="match status" value="1"/>
</dbReference>
<evidence type="ECO:0000256" key="4">
    <source>
        <dbReference type="ARBA" id="ARBA00022553"/>
    </source>
</evidence>
<dbReference type="GO" id="GO:0000155">
    <property type="term" value="F:phosphorelay sensor kinase activity"/>
    <property type="evidence" value="ECO:0007669"/>
    <property type="project" value="InterPro"/>
</dbReference>
<evidence type="ECO:0000256" key="12">
    <source>
        <dbReference type="ARBA" id="ARBA00023136"/>
    </source>
</evidence>
<keyword evidence="7" id="KW-0547">Nucleotide-binding</keyword>
<comment type="catalytic activity">
    <reaction evidence="1">
        <text>ATP + protein L-histidine = ADP + protein N-phospho-L-histidine.</text>
        <dbReference type="EC" id="2.7.13.3"/>
    </reaction>
</comment>
<evidence type="ECO:0000256" key="11">
    <source>
        <dbReference type="ARBA" id="ARBA00023012"/>
    </source>
</evidence>
<dbReference type="AlphaFoldDB" id="A0A0G9HB89"/>
<evidence type="ECO:0000256" key="9">
    <source>
        <dbReference type="ARBA" id="ARBA00022840"/>
    </source>
</evidence>
<dbReference type="PANTHER" id="PTHR45436">
    <property type="entry name" value="SENSOR HISTIDINE KINASE YKOH"/>
    <property type="match status" value="1"/>
</dbReference>
<dbReference type="Gene3D" id="3.30.565.10">
    <property type="entry name" value="Histidine kinase-like ATPase, C-terminal domain"/>
    <property type="match status" value="1"/>
</dbReference>
<dbReference type="InterPro" id="IPR036890">
    <property type="entry name" value="HATPase_C_sf"/>
</dbReference>
<dbReference type="RefSeq" id="WP_046967851.1">
    <property type="nucleotide sequence ID" value="NZ_CP017480.1"/>
</dbReference>
<dbReference type="Pfam" id="PF02518">
    <property type="entry name" value="HATPase_c"/>
    <property type="match status" value="1"/>
</dbReference>
<dbReference type="Pfam" id="PF08521">
    <property type="entry name" value="2CSK_N"/>
    <property type="match status" value="1"/>
</dbReference>
<dbReference type="PROSITE" id="PS50885">
    <property type="entry name" value="HAMP"/>
    <property type="match status" value="1"/>
</dbReference>
<evidence type="ECO:0000256" key="2">
    <source>
        <dbReference type="ARBA" id="ARBA00004141"/>
    </source>
</evidence>
<evidence type="ECO:0000256" key="5">
    <source>
        <dbReference type="ARBA" id="ARBA00022679"/>
    </source>
</evidence>
<dbReference type="InterPro" id="IPR013727">
    <property type="entry name" value="2CSK_N"/>
</dbReference>
<protein>
    <recommendedName>
        <fullName evidence="3">histidine kinase</fullName>
        <ecNumber evidence="3">2.7.13.3</ecNumber>
    </recommendedName>
</protein>
<dbReference type="CDD" id="cd00082">
    <property type="entry name" value="HisKA"/>
    <property type="match status" value="1"/>
</dbReference>
<keyword evidence="11" id="KW-0902">Two-component regulatory system</keyword>
<comment type="subcellular location">
    <subcellularLocation>
        <location evidence="2">Membrane</location>
        <topology evidence="2">Multi-pass membrane protein</topology>
    </subcellularLocation>
</comment>
<keyword evidence="9" id="KW-0067">ATP-binding</keyword>
<evidence type="ECO:0000256" key="3">
    <source>
        <dbReference type="ARBA" id="ARBA00012438"/>
    </source>
</evidence>
<evidence type="ECO:0000256" key="7">
    <source>
        <dbReference type="ARBA" id="ARBA00022741"/>
    </source>
</evidence>
<dbReference type="Proteomes" id="UP000182987">
    <property type="component" value="Chromosome"/>
</dbReference>
<dbReference type="InterPro" id="IPR003661">
    <property type="entry name" value="HisK_dim/P_dom"/>
</dbReference>
<dbReference type="EMBL" id="CP017480">
    <property type="protein sequence ID" value="APG03194.1"/>
    <property type="molecule type" value="Genomic_DNA"/>
</dbReference>
<name>A0A0G9HB89_9GAMM</name>
<dbReference type="InterPro" id="IPR004358">
    <property type="entry name" value="Sig_transdc_His_kin-like_C"/>
</dbReference>
<dbReference type="KEGG" id="lrz:BJI69_04250"/>
<gene>
    <name evidence="13" type="ORF">BJI69_04250</name>
</gene>
<dbReference type="Gene3D" id="1.10.287.130">
    <property type="match status" value="1"/>
</dbReference>
<evidence type="ECO:0000313" key="13">
    <source>
        <dbReference type="EMBL" id="APG03194.1"/>
    </source>
</evidence>
<dbReference type="SMART" id="SM00387">
    <property type="entry name" value="HATPase_c"/>
    <property type="match status" value="1"/>
</dbReference>
<dbReference type="InterPro" id="IPR036097">
    <property type="entry name" value="HisK_dim/P_sf"/>
</dbReference>
<dbReference type="PATRIC" id="fig|1440763.5.peg.2130"/>
<dbReference type="InterPro" id="IPR003660">
    <property type="entry name" value="HAMP_dom"/>
</dbReference>
<dbReference type="SUPFAM" id="SSF47384">
    <property type="entry name" value="Homodimeric domain of signal transducing histidine kinase"/>
    <property type="match status" value="1"/>
</dbReference>
<dbReference type="Pfam" id="PF00512">
    <property type="entry name" value="HisKA"/>
    <property type="match status" value="1"/>
</dbReference>
<keyword evidence="8 13" id="KW-0418">Kinase</keyword>
<dbReference type="InterPro" id="IPR005467">
    <property type="entry name" value="His_kinase_dom"/>
</dbReference>
<dbReference type="GO" id="GO:0005886">
    <property type="term" value="C:plasma membrane"/>
    <property type="evidence" value="ECO:0007669"/>
    <property type="project" value="TreeGrafter"/>
</dbReference>